<dbReference type="EMBL" id="BKCJ010297869">
    <property type="protein sequence ID" value="GEZ59181.1"/>
    <property type="molecule type" value="Genomic_DNA"/>
</dbReference>
<evidence type="ECO:0000313" key="2">
    <source>
        <dbReference type="EMBL" id="GEZ59181.1"/>
    </source>
</evidence>
<organism evidence="2">
    <name type="scientific">Tanacetum cinerariifolium</name>
    <name type="common">Dalmatian daisy</name>
    <name type="synonym">Chrysanthemum cinerariifolium</name>
    <dbReference type="NCBI Taxonomy" id="118510"/>
    <lineage>
        <taxon>Eukaryota</taxon>
        <taxon>Viridiplantae</taxon>
        <taxon>Streptophyta</taxon>
        <taxon>Embryophyta</taxon>
        <taxon>Tracheophyta</taxon>
        <taxon>Spermatophyta</taxon>
        <taxon>Magnoliopsida</taxon>
        <taxon>eudicotyledons</taxon>
        <taxon>Gunneridae</taxon>
        <taxon>Pentapetalae</taxon>
        <taxon>asterids</taxon>
        <taxon>campanulids</taxon>
        <taxon>Asterales</taxon>
        <taxon>Asteraceae</taxon>
        <taxon>Asteroideae</taxon>
        <taxon>Anthemideae</taxon>
        <taxon>Anthemidinae</taxon>
        <taxon>Tanacetum</taxon>
    </lineage>
</organism>
<protein>
    <submittedName>
        <fullName evidence="2">Uncharacterized protein</fullName>
    </submittedName>
</protein>
<comment type="caution">
    <text evidence="2">The sequence shown here is derived from an EMBL/GenBank/DDBJ whole genome shotgun (WGS) entry which is preliminary data.</text>
</comment>
<name>A0A699IGT0_TANCI</name>
<evidence type="ECO:0000256" key="1">
    <source>
        <dbReference type="SAM" id="MobiDB-lite"/>
    </source>
</evidence>
<gene>
    <name evidence="2" type="ORF">Tci_531154</name>
</gene>
<dbReference type="AlphaFoldDB" id="A0A699IGT0"/>
<proteinExistence type="predicted"/>
<accession>A0A699IGT0</accession>
<sequence>MMVGMGFKRELEEGAIQERSEGAWGHVLPTQEEKHSHPHQNTKGDPRNGKCKLPTPFTIDRDFREEKYEQVLRLPWGQRAQH</sequence>
<reference evidence="2" key="1">
    <citation type="journal article" date="2019" name="Sci. Rep.">
        <title>Draft genome of Tanacetum cinerariifolium, the natural source of mosquito coil.</title>
        <authorList>
            <person name="Yamashiro T."/>
            <person name="Shiraishi A."/>
            <person name="Satake H."/>
            <person name="Nakayama K."/>
        </authorList>
    </citation>
    <scope>NUCLEOTIDE SEQUENCE</scope>
</reference>
<feature type="region of interest" description="Disordered" evidence="1">
    <location>
        <begin position="28"/>
        <end position="57"/>
    </location>
</feature>